<evidence type="ECO:0000313" key="1">
    <source>
        <dbReference type="EMBL" id="SEA57611.1"/>
    </source>
</evidence>
<dbReference type="Proteomes" id="UP000199409">
    <property type="component" value="Unassembled WGS sequence"/>
</dbReference>
<dbReference type="RefSeq" id="WP_245706490.1">
    <property type="nucleotide sequence ID" value="NZ_FNQN01000007.1"/>
</dbReference>
<organism evidence="1 2">
    <name type="scientific">Desulfuromusa kysingii</name>
    <dbReference type="NCBI Taxonomy" id="37625"/>
    <lineage>
        <taxon>Bacteria</taxon>
        <taxon>Pseudomonadati</taxon>
        <taxon>Thermodesulfobacteriota</taxon>
        <taxon>Desulfuromonadia</taxon>
        <taxon>Desulfuromonadales</taxon>
        <taxon>Geopsychrobacteraceae</taxon>
        <taxon>Desulfuromusa</taxon>
    </lineage>
</organism>
<protein>
    <submittedName>
        <fullName evidence="1">Putative protease</fullName>
    </submittedName>
</protein>
<keyword evidence="1" id="KW-0645">Protease</keyword>
<dbReference type="GO" id="GO:0008233">
    <property type="term" value="F:peptidase activity"/>
    <property type="evidence" value="ECO:0007669"/>
    <property type="project" value="UniProtKB-KW"/>
</dbReference>
<dbReference type="InterPro" id="IPR051454">
    <property type="entry name" value="RNA/ubiquinone_mod_enzymes"/>
</dbReference>
<keyword evidence="1" id="KW-0378">Hydrolase</keyword>
<dbReference type="Pfam" id="PF01136">
    <property type="entry name" value="Peptidase_U32"/>
    <property type="match status" value="1"/>
</dbReference>
<accession>A0A1H4CB17</accession>
<dbReference type="EMBL" id="FNQN01000007">
    <property type="protein sequence ID" value="SEA57611.1"/>
    <property type="molecule type" value="Genomic_DNA"/>
</dbReference>
<sequence length="746" mass="84181">MTKKFELLAPGGDIESIKAAIVAGADAVYCGLSHFNARNRAINIEIGDLNLILHLAHSNQCKVYLTINILIIDNEFRSLVNLLNKLVNTTLDGVIVQDLGLLYLLSTQFKSLEIHASTQLTSHNAGQIVFLGQLGVERINLCRELNIDEVAGLVDIGHKQGISSEVFVHGSYCLGFSGICYFSSVLEGKSGNRGRCSQQCRDQYQVTKQGNRFPLNLKDNSVFKDLNLLAQAGVDALKIEGRMKKYDYVYTVVNSWRQLLNQFYSSGKTQNDDTAIYRVFNRTFTNGFLLGEIDRDMFIDNPRDSSALHFSEKDDLYAARNHIERDVTVKIEKLRAQTLPLSIKLSGAAGERLQIVVRAADNIIHLSSRSYLAANGTIVAGQKKGLHPAISLDRDSLQQHFEFHTDSRYRLGDFDLSELESQVLLSQKELTGIHKKIRSFLNHGTNGVAPVELPRLPRQRHERLKPNLSILISSAEQLAACRDSTATIYFQLPSYLQHNYGKFVDLFREHRQLIPWFPAVLIGADYSAAVQLLRLLRPQQIVTNNMGIGYEAFKMGISWVAGPYLNSINSYTLLCLKEKFNCSGAFISNELSQDQIKMITKPVGFDLYYSLYHPITLLTSRQCLVQRIDGCEKKVVDADCIQNCTRTATITDMKNRSLYIAKSRGNYQCLYHCKHFLNSEIVTDLPHMFTQFLIDLNPIKNETTVQWEPASLIELFERLVTGDPQAREELEVVIQNTSNEPYHRGI</sequence>
<name>A0A1H4CB17_9BACT</name>
<dbReference type="PANTHER" id="PTHR30217">
    <property type="entry name" value="PEPTIDASE U32 FAMILY"/>
    <property type="match status" value="1"/>
</dbReference>
<dbReference type="AlphaFoldDB" id="A0A1H4CB17"/>
<reference evidence="1 2" key="1">
    <citation type="submission" date="2016-10" db="EMBL/GenBank/DDBJ databases">
        <authorList>
            <person name="de Groot N.N."/>
        </authorList>
    </citation>
    <scope>NUCLEOTIDE SEQUENCE [LARGE SCALE GENOMIC DNA]</scope>
    <source>
        <strain evidence="1 2">DSM 7343</strain>
    </source>
</reference>
<proteinExistence type="predicted"/>
<dbReference type="PANTHER" id="PTHR30217:SF10">
    <property type="entry name" value="23S RRNA 5-HYDROXYCYTIDINE C2501 SYNTHASE"/>
    <property type="match status" value="1"/>
</dbReference>
<keyword evidence="2" id="KW-1185">Reference proteome</keyword>
<gene>
    <name evidence="1" type="ORF">SAMN05660420_02533</name>
</gene>
<dbReference type="InterPro" id="IPR001539">
    <property type="entry name" value="Peptidase_U32"/>
</dbReference>
<evidence type="ECO:0000313" key="2">
    <source>
        <dbReference type="Proteomes" id="UP000199409"/>
    </source>
</evidence>
<dbReference type="GO" id="GO:0006508">
    <property type="term" value="P:proteolysis"/>
    <property type="evidence" value="ECO:0007669"/>
    <property type="project" value="UniProtKB-KW"/>
</dbReference>